<dbReference type="Proteomes" id="UP000283878">
    <property type="component" value="Unassembled WGS sequence"/>
</dbReference>
<organism evidence="2 4">
    <name type="scientific">Vibrio diabolicus</name>
    <dbReference type="NCBI Taxonomy" id="50719"/>
    <lineage>
        <taxon>Bacteria</taxon>
        <taxon>Pseudomonadati</taxon>
        <taxon>Pseudomonadota</taxon>
        <taxon>Gammaproteobacteria</taxon>
        <taxon>Vibrionales</taxon>
        <taxon>Vibrionaceae</taxon>
        <taxon>Vibrio</taxon>
        <taxon>Vibrio diabolicus subgroup</taxon>
    </lineage>
</organism>
<reference evidence="1" key="2">
    <citation type="submission" date="2017-12" db="EMBL/GenBank/DDBJ databases">
        <title>FDA dAtabase for Regulatory Grade micrObial Sequences (FDA-ARGOS): Supporting development and validation of Infectious Disease Dx tests.</title>
        <authorList>
            <person name="Hoffmann M."/>
            <person name="Allard M."/>
            <person name="Evans P."/>
            <person name="Brown E."/>
            <person name="Tallon L."/>
            <person name="Sadzewicz L."/>
            <person name="Sengamalay N."/>
            <person name="Ott S."/>
            <person name="Godinez A."/>
            <person name="Nagaraj S."/>
            <person name="Vavikolanu K."/>
            <person name="Aluvathingal J."/>
            <person name="Nadendla S."/>
            <person name="Sichtig H."/>
        </authorList>
    </citation>
    <scope>NUCLEOTIDE SEQUENCE</scope>
    <source>
        <strain evidence="1">LMG 3418</strain>
    </source>
</reference>
<sequence length="39" mass="4437">MCDEGCIIADYTDEKNRNLGEKRNSILHLINTLDRISGD</sequence>
<dbReference type="EMBL" id="PKPZ01000010">
    <property type="protein sequence ID" value="RPB39577.1"/>
    <property type="molecule type" value="Genomic_DNA"/>
</dbReference>
<accession>A0AAX1XMQ3</accession>
<dbReference type="EMBL" id="CP014134">
    <property type="protein sequence ID" value="AVH28403.1"/>
    <property type="molecule type" value="Genomic_DNA"/>
</dbReference>
<dbReference type="AlphaFoldDB" id="A0AAX1XMQ3"/>
<evidence type="ECO:0000313" key="3">
    <source>
        <dbReference type="Proteomes" id="UP000237665"/>
    </source>
</evidence>
<dbReference type="Proteomes" id="UP000237665">
    <property type="component" value="Chromosome 1"/>
</dbReference>
<gene>
    <name evidence="1" type="ORF">AL468_15205</name>
    <name evidence="2" type="ORF">CYQ91_11765</name>
</gene>
<proteinExistence type="predicted"/>
<reference evidence="3" key="1">
    <citation type="submission" date="2017-12" db="EMBL/GenBank/DDBJ databases">
        <title>FDA dAtabase for Regulatory Grade micrObial Sequences (FDA-ARGOS): Supporting development and validation of Infectious Disease Dx tests.</title>
        <authorList>
            <person name="Hoffmann M."/>
            <person name="Allard M."/>
            <person name="Evans P."/>
            <person name="Brown E."/>
            <person name="Tallon L.J."/>
            <person name="Sadzewicz L."/>
            <person name="Sengamalay N."/>
            <person name="Ott S."/>
            <person name="Godinez A."/>
            <person name="Nagaraj S."/>
            <person name="Vavikolanu K."/>
            <person name="Aluvathingal J."/>
            <person name="Nadendla S."/>
            <person name="Hobson J."/>
            <person name="Sichtig H."/>
        </authorList>
    </citation>
    <scope>NUCLEOTIDE SEQUENCE [LARGE SCALE GENOMIC DNA]</scope>
    <source>
        <strain evidence="3">LMG 3418</strain>
    </source>
</reference>
<keyword evidence="3" id="KW-1185">Reference proteome</keyword>
<reference evidence="2" key="3">
    <citation type="submission" date="2017-12" db="EMBL/GenBank/DDBJ databases">
        <authorList>
            <person name="Pipes S.E."/>
            <person name="Lovell C.R."/>
        </authorList>
    </citation>
    <scope>NUCLEOTIDE SEQUENCE</scope>
    <source>
        <strain evidence="2">JBS-8-11-1</strain>
    </source>
</reference>
<reference evidence="2 4" key="4">
    <citation type="journal article" date="2018" name="AMB Express">
        <title>Occurrence and significance of pathogenicity and fitness islands in environmental vibrios.</title>
        <authorList>
            <person name="Klein S."/>
            <person name="Pipes S."/>
            <person name="Lovell C.R."/>
        </authorList>
    </citation>
    <scope>NUCLEOTIDE SEQUENCE [LARGE SCALE GENOMIC DNA]</scope>
    <source>
        <strain evidence="2 4">JBS-8-11-1</strain>
    </source>
</reference>
<evidence type="ECO:0000313" key="1">
    <source>
        <dbReference type="EMBL" id="AVH28403.1"/>
    </source>
</evidence>
<protein>
    <submittedName>
        <fullName evidence="2">Uncharacterized protein</fullName>
    </submittedName>
</protein>
<evidence type="ECO:0000313" key="4">
    <source>
        <dbReference type="Proteomes" id="UP000283878"/>
    </source>
</evidence>
<evidence type="ECO:0000313" key="2">
    <source>
        <dbReference type="EMBL" id="RPB39577.1"/>
    </source>
</evidence>
<name>A0AAX1XMQ3_9VIBR</name>